<gene>
    <name evidence="1" type="ORF">BSTOLATCC_MIC11771</name>
</gene>
<comment type="caution">
    <text evidence="1">The sequence shown here is derived from an EMBL/GenBank/DDBJ whole genome shotgun (WGS) entry which is preliminary data.</text>
</comment>
<dbReference type="Proteomes" id="UP001162131">
    <property type="component" value="Unassembled WGS sequence"/>
</dbReference>
<sequence>MELKTQNSLKLLHSQLNSDREKNEGWIIQYQFNTILDNQLLDPQDLKAKTSVILSSANSPEIEWDYRRTCSLYEKQSSASALDLQEAFQGYLNAYHQISSLYLIREANKKANLCIYNTESEKEIRKPLKFPKKVNITTCIAQLPNGKLFCFGGIAFTISDDFSVIELPPGTPCYLSSAIYFSKSVYCFGGSVNGISTSAFSERFDLDKNRWFKLPPMM</sequence>
<protein>
    <submittedName>
        <fullName evidence="1">Uncharacterized protein</fullName>
    </submittedName>
</protein>
<evidence type="ECO:0000313" key="2">
    <source>
        <dbReference type="Proteomes" id="UP001162131"/>
    </source>
</evidence>
<accession>A0AAU9ILY6</accession>
<dbReference type="InterPro" id="IPR015915">
    <property type="entry name" value="Kelch-typ_b-propeller"/>
</dbReference>
<evidence type="ECO:0000313" key="1">
    <source>
        <dbReference type="EMBL" id="CAG9314776.1"/>
    </source>
</evidence>
<keyword evidence="2" id="KW-1185">Reference proteome</keyword>
<dbReference type="EMBL" id="CAJZBQ010000012">
    <property type="protein sequence ID" value="CAG9314776.1"/>
    <property type="molecule type" value="Genomic_DNA"/>
</dbReference>
<proteinExistence type="predicted"/>
<dbReference type="SUPFAM" id="SSF117281">
    <property type="entry name" value="Kelch motif"/>
    <property type="match status" value="1"/>
</dbReference>
<reference evidence="1" key="1">
    <citation type="submission" date="2021-09" db="EMBL/GenBank/DDBJ databases">
        <authorList>
            <consortium name="AG Swart"/>
            <person name="Singh M."/>
            <person name="Singh A."/>
            <person name="Seah K."/>
            <person name="Emmerich C."/>
        </authorList>
    </citation>
    <scope>NUCLEOTIDE SEQUENCE</scope>
    <source>
        <strain evidence="1">ATCC30299</strain>
    </source>
</reference>
<dbReference type="AlphaFoldDB" id="A0AAU9ILY6"/>
<name>A0AAU9ILY6_9CILI</name>
<dbReference type="Gene3D" id="2.120.10.80">
    <property type="entry name" value="Kelch-type beta propeller"/>
    <property type="match status" value="1"/>
</dbReference>
<organism evidence="1 2">
    <name type="scientific">Blepharisma stoltei</name>
    <dbReference type="NCBI Taxonomy" id="1481888"/>
    <lineage>
        <taxon>Eukaryota</taxon>
        <taxon>Sar</taxon>
        <taxon>Alveolata</taxon>
        <taxon>Ciliophora</taxon>
        <taxon>Postciliodesmatophora</taxon>
        <taxon>Heterotrichea</taxon>
        <taxon>Heterotrichida</taxon>
        <taxon>Blepharismidae</taxon>
        <taxon>Blepharisma</taxon>
    </lineage>
</organism>